<reference evidence="1 2" key="1">
    <citation type="journal article" date="2017" name="BMC Genomics">
        <title>Comparative genomic and phylogenomic analyses of the Bifidobacteriaceae family.</title>
        <authorList>
            <person name="Lugli G.A."/>
            <person name="Milani C."/>
            <person name="Turroni F."/>
            <person name="Duranti S."/>
            <person name="Mancabelli L."/>
            <person name="Mangifesta M."/>
            <person name="Ferrario C."/>
            <person name="Modesto M."/>
            <person name="Mattarelli P."/>
            <person name="Jiri K."/>
            <person name="van Sinderen D."/>
            <person name="Ventura M."/>
        </authorList>
    </citation>
    <scope>NUCLEOTIDE SEQUENCE [LARGE SCALE GENOMIC DNA]</scope>
    <source>
        <strain evidence="1 2">DSM 24742</strain>
    </source>
</reference>
<accession>A0A261EXY6</accession>
<dbReference type="RefSeq" id="WP_094660634.1">
    <property type="nucleotide sequence ID" value="NZ_MWWR01000006.1"/>
</dbReference>
<keyword evidence="2" id="KW-1185">Reference proteome</keyword>
<dbReference type="EMBL" id="MWWR01000006">
    <property type="protein sequence ID" value="OZG51724.1"/>
    <property type="molecule type" value="Genomic_DNA"/>
</dbReference>
<dbReference type="Proteomes" id="UP000216725">
    <property type="component" value="Unassembled WGS sequence"/>
</dbReference>
<protein>
    <submittedName>
        <fullName evidence="1">Uncharacterized protein</fullName>
    </submittedName>
</protein>
<proteinExistence type="predicted"/>
<comment type="caution">
    <text evidence="1">The sequence shown here is derived from an EMBL/GenBank/DDBJ whole genome shotgun (WGS) entry which is preliminary data.</text>
</comment>
<evidence type="ECO:0000313" key="2">
    <source>
        <dbReference type="Proteomes" id="UP000216725"/>
    </source>
</evidence>
<name>A0A261EXY6_9BIFI</name>
<gene>
    <name evidence="1" type="ORF">PSRA_0804</name>
</gene>
<sequence>MNAEQTVVAYLKTVPGLSGAGIGFTLPEGAKPTGGTYVTVERSGGSTRNHVDTAQLTVMVWAPTPWTASDTMHRVLAPALRSMADESPDVGMSRVDGIVEDSYPSDPVWPRWTAQLTMTCVL</sequence>
<organism evidence="1 2">
    <name type="scientific">Pseudoscardovia radai</name>
    <dbReference type="NCBI Taxonomy" id="987066"/>
    <lineage>
        <taxon>Bacteria</taxon>
        <taxon>Bacillati</taxon>
        <taxon>Actinomycetota</taxon>
        <taxon>Actinomycetes</taxon>
        <taxon>Bifidobacteriales</taxon>
        <taxon>Bifidobacteriaceae</taxon>
        <taxon>Pseudoscardovia</taxon>
    </lineage>
</organism>
<dbReference type="AlphaFoldDB" id="A0A261EXY6"/>
<evidence type="ECO:0000313" key="1">
    <source>
        <dbReference type="EMBL" id="OZG51724.1"/>
    </source>
</evidence>